<reference evidence="2 3" key="1">
    <citation type="submission" date="2023-11" db="EMBL/GenBank/DDBJ databases">
        <title>Paucibacter sp. nov., isolated from fresh soil in Korea.</title>
        <authorList>
            <person name="Le N.T.T."/>
        </authorList>
    </citation>
    <scope>NUCLEOTIDE SEQUENCE [LARGE SCALE GENOMIC DNA]</scope>
    <source>
        <strain evidence="2 3">R3-3</strain>
    </source>
</reference>
<gene>
    <name evidence="2" type="ORF">SNE35_28410</name>
</gene>
<evidence type="ECO:0000256" key="1">
    <source>
        <dbReference type="SAM" id="Phobius"/>
    </source>
</evidence>
<keyword evidence="1" id="KW-0812">Transmembrane</keyword>
<evidence type="ECO:0008006" key="4">
    <source>
        <dbReference type="Google" id="ProtNLM"/>
    </source>
</evidence>
<dbReference type="RefSeq" id="WP_320426424.1">
    <property type="nucleotide sequence ID" value="NZ_JAXCLA010000010.1"/>
</dbReference>
<proteinExistence type="predicted"/>
<keyword evidence="1" id="KW-1133">Transmembrane helix</keyword>
<feature type="transmembrane region" description="Helical" evidence="1">
    <location>
        <begin position="12"/>
        <end position="45"/>
    </location>
</feature>
<protein>
    <recommendedName>
        <fullName evidence="4">Phosphatidate cytidylyltransferase</fullName>
    </recommendedName>
</protein>
<comment type="caution">
    <text evidence="2">The sequence shown here is derived from an EMBL/GenBank/DDBJ whole genome shotgun (WGS) entry which is preliminary data.</text>
</comment>
<dbReference type="Proteomes" id="UP001285263">
    <property type="component" value="Unassembled WGS sequence"/>
</dbReference>
<evidence type="ECO:0000313" key="3">
    <source>
        <dbReference type="Proteomes" id="UP001285263"/>
    </source>
</evidence>
<keyword evidence="3" id="KW-1185">Reference proteome</keyword>
<accession>A0ABU5DRX0</accession>
<keyword evidence="1" id="KW-0472">Membrane</keyword>
<evidence type="ECO:0000313" key="2">
    <source>
        <dbReference type="EMBL" id="MDY0748456.1"/>
    </source>
</evidence>
<name>A0ABU5DRX0_9BURK</name>
<organism evidence="2 3">
    <name type="scientific">Roseateles agri</name>
    <dbReference type="NCBI Taxonomy" id="3098619"/>
    <lineage>
        <taxon>Bacteria</taxon>
        <taxon>Pseudomonadati</taxon>
        <taxon>Pseudomonadota</taxon>
        <taxon>Betaproteobacteria</taxon>
        <taxon>Burkholderiales</taxon>
        <taxon>Sphaerotilaceae</taxon>
        <taxon>Roseateles</taxon>
    </lineage>
</organism>
<sequence>MFGLPPATRPAIRLIGTFAALVLAAGLAYVAVIATGGALVIWLSVHIAQAFA</sequence>
<dbReference type="EMBL" id="JAXCLA010000010">
    <property type="protein sequence ID" value="MDY0748456.1"/>
    <property type="molecule type" value="Genomic_DNA"/>
</dbReference>